<sequence length="100" mass="10176">MKKTVILVAAMAACTLAIAKGGGSHSGGSSSRGSGSSHSYSSAHTGSSSGSHSVQGYTRKDGTYVPPHHATNRDDTKNNNWTTQGNVNPYTGKPGTKPGD</sequence>
<feature type="compositionally biased region" description="Polar residues" evidence="1">
    <location>
        <begin position="78"/>
        <end position="89"/>
    </location>
</feature>
<feature type="signal peptide" evidence="2">
    <location>
        <begin position="1"/>
        <end position="19"/>
    </location>
</feature>
<keyword evidence="2" id="KW-0732">Signal</keyword>
<accession>A0ABV3ZWH6</accession>
<organism evidence="3 4">
    <name type="scientific">Comamonas guangdongensis</name>
    <dbReference type="NCBI Taxonomy" id="510515"/>
    <lineage>
        <taxon>Bacteria</taxon>
        <taxon>Pseudomonadati</taxon>
        <taxon>Pseudomonadota</taxon>
        <taxon>Betaproteobacteria</taxon>
        <taxon>Burkholderiales</taxon>
        <taxon>Comamonadaceae</taxon>
        <taxon>Comamonas</taxon>
    </lineage>
</organism>
<gene>
    <name evidence="3" type="ORF">AB6724_11790</name>
</gene>
<evidence type="ECO:0000256" key="2">
    <source>
        <dbReference type="SAM" id="SignalP"/>
    </source>
</evidence>
<protein>
    <submittedName>
        <fullName evidence="3">Uncharacterized protein</fullName>
    </submittedName>
</protein>
<dbReference type="Proteomes" id="UP001561046">
    <property type="component" value="Unassembled WGS sequence"/>
</dbReference>
<keyword evidence="4" id="KW-1185">Reference proteome</keyword>
<feature type="chain" id="PRO_5047340729" evidence="2">
    <location>
        <begin position="20"/>
        <end position="100"/>
    </location>
</feature>
<evidence type="ECO:0000313" key="4">
    <source>
        <dbReference type="Proteomes" id="UP001561046"/>
    </source>
</evidence>
<dbReference type="EMBL" id="JBFYGN010000011">
    <property type="protein sequence ID" value="MEX8193519.1"/>
    <property type="molecule type" value="Genomic_DNA"/>
</dbReference>
<reference evidence="3 4" key="1">
    <citation type="journal article" date="2013" name="Int. J. Syst. Evol. Microbiol.">
        <title>Comamonas guangdongensis sp. nov., isolated from subterranean forest sediment, and emended description of the genus Comamonas.</title>
        <authorList>
            <person name="Zhang J."/>
            <person name="Wang Y."/>
            <person name="Zhou S."/>
            <person name="Wu C."/>
            <person name="He J."/>
            <person name="Li F."/>
        </authorList>
    </citation>
    <scope>NUCLEOTIDE SEQUENCE [LARGE SCALE GENOMIC DNA]</scope>
    <source>
        <strain evidence="3 4">CCTCC AB2011133</strain>
    </source>
</reference>
<comment type="caution">
    <text evidence="3">The sequence shown here is derived from an EMBL/GenBank/DDBJ whole genome shotgun (WGS) entry which is preliminary data.</text>
</comment>
<feature type="region of interest" description="Disordered" evidence="1">
    <location>
        <begin position="19"/>
        <end position="100"/>
    </location>
</feature>
<feature type="compositionally biased region" description="Low complexity" evidence="1">
    <location>
        <begin position="27"/>
        <end position="53"/>
    </location>
</feature>
<proteinExistence type="predicted"/>
<name>A0ABV3ZWH6_9BURK</name>
<evidence type="ECO:0000313" key="3">
    <source>
        <dbReference type="EMBL" id="MEX8193519.1"/>
    </source>
</evidence>
<evidence type="ECO:0000256" key="1">
    <source>
        <dbReference type="SAM" id="MobiDB-lite"/>
    </source>
</evidence>
<dbReference type="RefSeq" id="WP_369338713.1">
    <property type="nucleotide sequence ID" value="NZ_JBFYGN010000011.1"/>
</dbReference>